<evidence type="ECO:0000313" key="3">
    <source>
        <dbReference type="EMBL" id="OQD45313.1"/>
    </source>
</evidence>
<keyword evidence="4" id="KW-1185">Reference proteome</keyword>
<feature type="signal peptide" evidence="2">
    <location>
        <begin position="1"/>
        <end position="26"/>
    </location>
</feature>
<dbReference type="Proteomes" id="UP000242219">
    <property type="component" value="Unassembled WGS sequence"/>
</dbReference>
<dbReference type="EMBL" id="MJUW02000098">
    <property type="protein sequence ID" value="OQD45313.1"/>
    <property type="molecule type" value="Genomic_DNA"/>
</dbReference>
<reference evidence="3 4" key="1">
    <citation type="journal article" date="2016" name="Genome Announc.">
        <title>Draft Genome Sequence of the Anaerobic Ammonium-Oxidizing Bacterium 'Candidatus Brocadia sp. 40'.</title>
        <authorList>
            <person name="Ali M."/>
            <person name="Haroon M.F."/>
            <person name="Narita Y."/>
            <person name="Zhang L."/>
            <person name="Rangel Shaw D."/>
            <person name="Okabe S."/>
            <person name="Saikaly P.E."/>
        </authorList>
    </citation>
    <scope>NUCLEOTIDE SEQUENCE [LARGE SCALE GENOMIC DNA]</scope>
    <source>
        <strain evidence="3 4">40</strain>
    </source>
</reference>
<feature type="chain" id="PRO_5010725131" description="DM13 domain-containing protein" evidence="2">
    <location>
        <begin position="27"/>
        <end position="179"/>
    </location>
</feature>
<evidence type="ECO:0000256" key="1">
    <source>
        <dbReference type="SAM" id="Coils"/>
    </source>
</evidence>
<gene>
    <name evidence="3" type="ORF">BIY37_09295</name>
</gene>
<evidence type="ECO:0008006" key="5">
    <source>
        <dbReference type="Google" id="ProtNLM"/>
    </source>
</evidence>
<dbReference type="AlphaFoldDB" id="A0A1V6LYV0"/>
<evidence type="ECO:0000313" key="4">
    <source>
        <dbReference type="Proteomes" id="UP000242219"/>
    </source>
</evidence>
<keyword evidence="2" id="KW-0732">Signal</keyword>
<keyword evidence="1" id="KW-0175">Coiled coil</keyword>
<accession>A0A1V6LYV0</accession>
<organism evidence="3 4">
    <name type="scientific">Candidatus Brocadia sapporoensis</name>
    <dbReference type="NCBI Taxonomy" id="392547"/>
    <lineage>
        <taxon>Bacteria</taxon>
        <taxon>Pseudomonadati</taxon>
        <taxon>Planctomycetota</taxon>
        <taxon>Candidatus Brocadiia</taxon>
        <taxon>Candidatus Brocadiales</taxon>
        <taxon>Candidatus Brocadiaceae</taxon>
        <taxon>Candidatus Brocadia</taxon>
    </lineage>
</organism>
<sequence length="179" mass="20484">MKREKRKFFIVLVAFIVPTFMMDALSAQDVSNKLNMLEIVISNLIARVEALEKRVNTLEKNLSPGTSKAPKKEVVGKETVKPFHTDGFEDIGNGFFIRNVRFSPFGDNVLFTGEIANRSEKNYRFAKFKLEIYDDRDLLVKKEEFTIPDIPRDSIKSCETMVVGIEAGLIHRYIISAFE</sequence>
<dbReference type="RefSeq" id="WP_070067548.1">
    <property type="nucleotide sequence ID" value="NZ_MJUW02000098.1"/>
</dbReference>
<name>A0A1V6LYV0_9BACT</name>
<feature type="coiled-coil region" evidence="1">
    <location>
        <begin position="34"/>
        <end position="61"/>
    </location>
</feature>
<evidence type="ECO:0000256" key="2">
    <source>
        <dbReference type="SAM" id="SignalP"/>
    </source>
</evidence>
<comment type="caution">
    <text evidence="3">The sequence shown here is derived from an EMBL/GenBank/DDBJ whole genome shotgun (WGS) entry which is preliminary data.</text>
</comment>
<protein>
    <recommendedName>
        <fullName evidence="5">DM13 domain-containing protein</fullName>
    </recommendedName>
</protein>
<proteinExistence type="predicted"/>